<gene>
    <name evidence="2" type="ORF">KDV35_02805</name>
</gene>
<sequence>MFINKEYSLHIFRLATPPDIASLIQLDSVTTAERAQKISQWVNNKHCYLIEQQNQIIAYGVLHYQFFECAFIEMIMVNQAFRQQGAGLSLLQQLKQTCLTQKIFTSTNQSNTPMQRLLDKAQFKPSGFIDNLDEGDPELIYFCQLT</sequence>
<protein>
    <submittedName>
        <fullName evidence="2">GNAT family N-acetyltransferase</fullName>
    </submittedName>
</protein>
<dbReference type="InterPro" id="IPR016181">
    <property type="entry name" value="Acyl_CoA_acyltransferase"/>
</dbReference>
<reference evidence="2 3" key="1">
    <citation type="submission" date="2021-04" db="EMBL/GenBank/DDBJ databases">
        <title>Determining the burden of carbapenem-resistant Enterobacterales from a tertiary public heath setting in Bangladesh: a clinical, epidemiological, and molecular study.</title>
        <authorList>
            <person name="Farzana R."/>
            <person name="Walsh T.R."/>
        </authorList>
    </citation>
    <scope>NUCLEOTIDE SEQUENCE [LARGE SCALE GENOMIC DNA]</scope>
    <source>
        <strain evidence="3">dmpro_s316</strain>
    </source>
</reference>
<dbReference type="InterPro" id="IPR000182">
    <property type="entry name" value="GNAT_dom"/>
</dbReference>
<dbReference type="Pfam" id="PF00583">
    <property type="entry name" value="Acetyltransf_1"/>
    <property type="match status" value="1"/>
</dbReference>
<evidence type="ECO:0000313" key="2">
    <source>
        <dbReference type="EMBL" id="MER5075809.1"/>
    </source>
</evidence>
<dbReference type="CDD" id="cd04301">
    <property type="entry name" value="NAT_SF"/>
    <property type="match status" value="1"/>
</dbReference>
<dbReference type="Proteomes" id="UP001495779">
    <property type="component" value="Unassembled WGS sequence"/>
</dbReference>
<comment type="caution">
    <text evidence="2">The sequence shown here is derived from an EMBL/GenBank/DDBJ whole genome shotgun (WGS) entry which is preliminary data.</text>
</comment>
<dbReference type="AlphaFoldDB" id="A0ABD5L2M7"/>
<dbReference type="EMBL" id="JAGSRH010000003">
    <property type="protein sequence ID" value="MER5075809.1"/>
    <property type="molecule type" value="Genomic_DNA"/>
</dbReference>
<proteinExistence type="predicted"/>
<dbReference type="Gene3D" id="3.40.630.30">
    <property type="match status" value="1"/>
</dbReference>
<name>A0ABD5L2M7_PROST</name>
<feature type="domain" description="N-acetyltransferase" evidence="1">
    <location>
        <begin position="10"/>
        <end position="146"/>
    </location>
</feature>
<dbReference type="SUPFAM" id="SSF55729">
    <property type="entry name" value="Acyl-CoA N-acyltransferases (Nat)"/>
    <property type="match status" value="1"/>
</dbReference>
<evidence type="ECO:0000313" key="3">
    <source>
        <dbReference type="Proteomes" id="UP001495779"/>
    </source>
</evidence>
<evidence type="ECO:0000259" key="1">
    <source>
        <dbReference type="PROSITE" id="PS51186"/>
    </source>
</evidence>
<accession>A0ABD5L2M7</accession>
<dbReference type="PROSITE" id="PS51186">
    <property type="entry name" value="GNAT"/>
    <property type="match status" value="1"/>
</dbReference>
<organism evidence="2 3">
    <name type="scientific">Providencia stuartii</name>
    <dbReference type="NCBI Taxonomy" id="588"/>
    <lineage>
        <taxon>Bacteria</taxon>
        <taxon>Pseudomonadati</taxon>
        <taxon>Pseudomonadota</taxon>
        <taxon>Gammaproteobacteria</taxon>
        <taxon>Enterobacterales</taxon>
        <taxon>Morganellaceae</taxon>
        <taxon>Providencia</taxon>
    </lineage>
</organism>